<evidence type="ECO:0000256" key="1">
    <source>
        <dbReference type="SAM" id="SignalP"/>
    </source>
</evidence>
<organism evidence="2 3">
    <name type="scientific">Rhodobacter xanthinilyticus</name>
    <dbReference type="NCBI Taxonomy" id="1850250"/>
    <lineage>
        <taxon>Bacteria</taxon>
        <taxon>Pseudomonadati</taxon>
        <taxon>Pseudomonadota</taxon>
        <taxon>Alphaproteobacteria</taxon>
        <taxon>Rhodobacterales</taxon>
        <taxon>Rhodobacter group</taxon>
        <taxon>Rhodobacter</taxon>
    </lineage>
</organism>
<evidence type="ECO:0000313" key="2">
    <source>
        <dbReference type="EMBL" id="AOZ70019.1"/>
    </source>
</evidence>
<dbReference type="AlphaFoldDB" id="A0A1D9ME55"/>
<dbReference type="KEGG" id="rhp:LPB142_12370"/>
<dbReference type="EMBL" id="CP017781">
    <property type="protein sequence ID" value="AOZ70019.1"/>
    <property type="molecule type" value="Genomic_DNA"/>
</dbReference>
<dbReference type="STRING" id="1850250.LPB142_12370"/>
<evidence type="ECO:0000313" key="3">
    <source>
        <dbReference type="Proteomes" id="UP000176562"/>
    </source>
</evidence>
<sequence>MRGAAFALLIALAAPAGAAPPRAGLLWAETALPRTLPLQVKTAPGADYYLVLRDASSGADVLGAYLQGGAFFRVLVPPGRYALKFARGPGADWAGEGALFGPATESFALEAPLDFAVTGAARKGGQIVDLRDPGAISVRPVGICQARSPVRDDRLKPSPGVETGPPFTAPAMILRARICD</sequence>
<evidence type="ECO:0008006" key="4">
    <source>
        <dbReference type="Google" id="ProtNLM"/>
    </source>
</evidence>
<keyword evidence="3" id="KW-1185">Reference proteome</keyword>
<feature type="chain" id="PRO_5009443650" description="DUF2846 domain-containing protein" evidence="1">
    <location>
        <begin position="19"/>
        <end position="180"/>
    </location>
</feature>
<proteinExistence type="predicted"/>
<keyword evidence="1" id="KW-0732">Signal</keyword>
<reference evidence="2 3" key="1">
    <citation type="submission" date="2016-10" db="EMBL/GenBank/DDBJ databases">
        <title>Rhodobacter sp. LPB0142, isolated from sea water.</title>
        <authorList>
            <person name="Kim E."/>
            <person name="Yi H."/>
        </authorList>
    </citation>
    <scope>NUCLEOTIDE SEQUENCE [LARGE SCALE GENOMIC DNA]</scope>
    <source>
        <strain evidence="2 3">LPB0142</strain>
    </source>
</reference>
<gene>
    <name evidence="2" type="ORF">LPB142_12370</name>
</gene>
<feature type="signal peptide" evidence="1">
    <location>
        <begin position="1"/>
        <end position="18"/>
    </location>
</feature>
<dbReference type="Proteomes" id="UP000176562">
    <property type="component" value="Chromosome"/>
</dbReference>
<accession>A0A1D9ME55</accession>
<name>A0A1D9ME55_9RHOB</name>
<protein>
    <recommendedName>
        <fullName evidence="4">DUF2846 domain-containing protein</fullName>
    </recommendedName>
</protein>
<dbReference type="RefSeq" id="WP_071166566.1">
    <property type="nucleotide sequence ID" value="NZ_CP017781.1"/>
</dbReference>